<keyword evidence="5" id="KW-0448">Lipopolysaccharide biosynthesis</keyword>
<evidence type="ECO:0000256" key="5">
    <source>
        <dbReference type="ARBA" id="ARBA00022985"/>
    </source>
</evidence>
<keyword evidence="4" id="KW-0812">Transmembrane</keyword>
<feature type="domain" description="Glycosyltransferase 2-like" evidence="8">
    <location>
        <begin position="6"/>
        <end position="154"/>
    </location>
</feature>
<name>A0ABQ5MHU4_9FLAO</name>
<organism evidence="9 10">
    <name type="scientific">Neptunitalea lumnitzerae</name>
    <dbReference type="NCBI Taxonomy" id="2965509"/>
    <lineage>
        <taxon>Bacteria</taxon>
        <taxon>Pseudomonadati</taxon>
        <taxon>Bacteroidota</taxon>
        <taxon>Flavobacteriia</taxon>
        <taxon>Flavobacteriales</taxon>
        <taxon>Flavobacteriaceae</taxon>
        <taxon>Neptunitalea</taxon>
    </lineage>
</organism>
<keyword evidence="7" id="KW-0472">Membrane</keyword>
<accession>A0ABQ5MHU4</accession>
<dbReference type="Gene3D" id="3.90.550.10">
    <property type="entry name" value="Spore Coat Polysaccharide Biosynthesis Protein SpsA, Chain A"/>
    <property type="match status" value="1"/>
</dbReference>
<dbReference type="CDD" id="cd04179">
    <property type="entry name" value="DPM_DPG-synthase_like"/>
    <property type="match status" value="1"/>
</dbReference>
<gene>
    <name evidence="9" type="ORF">Y10_13310</name>
</gene>
<dbReference type="EMBL" id="BRVO01000001">
    <property type="protein sequence ID" value="GLB48963.1"/>
    <property type="molecule type" value="Genomic_DNA"/>
</dbReference>
<dbReference type="InterPro" id="IPR029044">
    <property type="entry name" value="Nucleotide-diphossugar_trans"/>
</dbReference>
<evidence type="ECO:0000313" key="10">
    <source>
        <dbReference type="Proteomes" id="UP001143543"/>
    </source>
</evidence>
<keyword evidence="10" id="KW-1185">Reference proteome</keyword>
<dbReference type="Proteomes" id="UP001143543">
    <property type="component" value="Unassembled WGS sequence"/>
</dbReference>
<evidence type="ECO:0000256" key="2">
    <source>
        <dbReference type="ARBA" id="ARBA00022676"/>
    </source>
</evidence>
<dbReference type="InterPro" id="IPR050256">
    <property type="entry name" value="Glycosyltransferase_2"/>
</dbReference>
<evidence type="ECO:0000256" key="6">
    <source>
        <dbReference type="ARBA" id="ARBA00022989"/>
    </source>
</evidence>
<dbReference type="PANTHER" id="PTHR48090:SF3">
    <property type="entry name" value="UNDECAPRENYL-PHOSPHATE 4-DEOXY-4-FORMAMIDO-L-ARABINOSE TRANSFERASE"/>
    <property type="match status" value="1"/>
</dbReference>
<keyword evidence="1" id="KW-1003">Cell membrane</keyword>
<keyword evidence="2 9" id="KW-0328">Glycosyltransferase</keyword>
<dbReference type="GO" id="GO:0016757">
    <property type="term" value="F:glycosyltransferase activity"/>
    <property type="evidence" value="ECO:0007669"/>
    <property type="project" value="UniProtKB-KW"/>
</dbReference>
<evidence type="ECO:0000259" key="8">
    <source>
        <dbReference type="Pfam" id="PF00535"/>
    </source>
</evidence>
<proteinExistence type="predicted"/>
<evidence type="ECO:0000256" key="1">
    <source>
        <dbReference type="ARBA" id="ARBA00022475"/>
    </source>
</evidence>
<sequence>MVYEFTIVVPLYNEEENLLRLEEALNSFLTMASKQSAVLFVNDGSTDNSQQLIETICARNTHFSFLEFEKNQGLSAAIKAGFDHVETKYVGYIDADLQTSPQDFNLLLAHAHEHDLVTGIRTNRQDTPLKKLSSKIANTTRRTFTKDGIDDTGCPLKVFKTSSAKTIPMFKGTHRFFPAMIQLQKGTVLQIPVQHFPRIAGTPKFGIWNRLVGPLLDCFIFLWMKKRYINYKIKRDE</sequence>
<evidence type="ECO:0000256" key="7">
    <source>
        <dbReference type="ARBA" id="ARBA00023136"/>
    </source>
</evidence>
<reference evidence="9" key="1">
    <citation type="submission" date="2022-07" db="EMBL/GenBank/DDBJ databases">
        <title>Taxonomy of Novel Oxalotrophic and Methylotrophic Bacteria.</title>
        <authorList>
            <person name="Sahin N."/>
            <person name="Tani A."/>
        </authorList>
    </citation>
    <scope>NUCLEOTIDE SEQUENCE</scope>
    <source>
        <strain evidence="9">Y10</strain>
    </source>
</reference>
<dbReference type="SUPFAM" id="SSF53448">
    <property type="entry name" value="Nucleotide-diphospho-sugar transferases"/>
    <property type="match status" value="1"/>
</dbReference>
<protein>
    <submittedName>
        <fullName evidence="9">Dolichol-phosphate mannosyltransferase</fullName>
    </submittedName>
</protein>
<dbReference type="Pfam" id="PF00535">
    <property type="entry name" value="Glycos_transf_2"/>
    <property type="match status" value="1"/>
</dbReference>
<comment type="caution">
    <text evidence="9">The sequence shown here is derived from an EMBL/GenBank/DDBJ whole genome shotgun (WGS) entry which is preliminary data.</text>
</comment>
<dbReference type="InterPro" id="IPR001173">
    <property type="entry name" value="Glyco_trans_2-like"/>
</dbReference>
<dbReference type="PANTHER" id="PTHR48090">
    <property type="entry name" value="UNDECAPRENYL-PHOSPHATE 4-DEOXY-4-FORMAMIDO-L-ARABINOSE TRANSFERASE-RELATED"/>
    <property type="match status" value="1"/>
</dbReference>
<evidence type="ECO:0000256" key="4">
    <source>
        <dbReference type="ARBA" id="ARBA00022692"/>
    </source>
</evidence>
<evidence type="ECO:0000313" key="9">
    <source>
        <dbReference type="EMBL" id="GLB48963.1"/>
    </source>
</evidence>
<keyword evidence="3" id="KW-0808">Transferase</keyword>
<evidence type="ECO:0000256" key="3">
    <source>
        <dbReference type="ARBA" id="ARBA00022679"/>
    </source>
</evidence>
<dbReference type="RefSeq" id="WP_281764583.1">
    <property type="nucleotide sequence ID" value="NZ_BRVO01000001.1"/>
</dbReference>
<keyword evidence="6" id="KW-1133">Transmembrane helix</keyword>